<protein>
    <submittedName>
        <fullName evidence="2">Histidine kinase</fullName>
    </submittedName>
</protein>
<dbReference type="GO" id="GO:0016301">
    <property type="term" value="F:kinase activity"/>
    <property type="evidence" value="ECO:0007669"/>
    <property type="project" value="UniProtKB-KW"/>
</dbReference>
<dbReference type="eggNOG" id="COG2203">
    <property type="taxonomic scope" value="Bacteria"/>
</dbReference>
<dbReference type="Gene3D" id="3.30.450.40">
    <property type="match status" value="1"/>
</dbReference>
<proteinExistence type="predicted"/>
<dbReference type="STRING" id="1869.MB27_08540"/>
<name>A0A0A6UQZ2_ACTUT</name>
<evidence type="ECO:0000313" key="3">
    <source>
        <dbReference type="Proteomes" id="UP000054537"/>
    </source>
</evidence>
<dbReference type="SMART" id="SM00065">
    <property type="entry name" value="GAF"/>
    <property type="match status" value="1"/>
</dbReference>
<reference evidence="2 3" key="1">
    <citation type="submission" date="2014-10" db="EMBL/GenBank/DDBJ databases">
        <title>Draft genome sequence of Actinoplanes utahensis NRRL 12052.</title>
        <authorList>
            <person name="Velasco-Bucheli B."/>
            <person name="del Cerro C."/>
            <person name="Hormigo D."/>
            <person name="Garcia J.L."/>
            <person name="Acebal C."/>
            <person name="Arroyo M."/>
            <person name="de la Mata I."/>
        </authorList>
    </citation>
    <scope>NUCLEOTIDE SEQUENCE [LARGE SCALE GENOMIC DNA]</scope>
    <source>
        <strain evidence="2 3">NRRL 12052</strain>
    </source>
</reference>
<dbReference type="SUPFAM" id="SSF55781">
    <property type="entry name" value="GAF domain-like"/>
    <property type="match status" value="1"/>
</dbReference>
<gene>
    <name evidence="2" type="ORF">MB27_08540</name>
</gene>
<organism evidence="2 3">
    <name type="scientific">Actinoplanes utahensis</name>
    <dbReference type="NCBI Taxonomy" id="1869"/>
    <lineage>
        <taxon>Bacteria</taxon>
        <taxon>Bacillati</taxon>
        <taxon>Actinomycetota</taxon>
        <taxon>Actinomycetes</taxon>
        <taxon>Micromonosporales</taxon>
        <taxon>Micromonosporaceae</taxon>
        <taxon>Actinoplanes</taxon>
    </lineage>
</organism>
<comment type="caution">
    <text evidence="2">The sequence shown here is derived from an EMBL/GenBank/DDBJ whole genome shotgun (WGS) entry which is preliminary data.</text>
</comment>
<feature type="domain" description="GAF" evidence="1">
    <location>
        <begin position="31"/>
        <end position="171"/>
    </location>
</feature>
<dbReference type="InterPro" id="IPR029016">
    <property type="entry name" value="GAF-like_dom_sf"/>
</dbReference>
<dbReference type="EMBL" id="JRTT01000008">
    <property type="protein sequence ID" value="KHD77831.1"/>
    <property type="molecule type" value="Genomic_DNA"/>
</dbReference>
<dbReference type="PANTHER" id="PTHR43102:SF2">
    <property type="entry name" value="GAF DOMAIN-CONTAINING PROTEIN"/>
    <property type="match status" value="1"/>
</dbReference>
<keyword evidence="2" id="KW-0418">Kinase</keyword>
<accession>A0A0A6UQZ2</accession>
<dbReference type="Proteomes" id="UP000054537">
    <property type="component" value="Unassembled WGS sequence"/>
</dbReference>
<evidence type="ECO:0000259" key="1">
    <source>
        <dbReference type="SMART" id="SM00065"/>
    </source>
</evidence>
<keyword evidence="2" id="KW-0808">Transferase</keyword>
<keyword evidence="3" id="KW-1185">Reference proteome</keyword>
<dbReference type="OrthoDB" id="9151676at2"/>
<dbReference type="PANTHER" id="PTHR43102">
    <property type="entry name" value="SLR1143 PROTEIN"/>
    <property type="match status" value="1"/>
</dbReference>
<dbReference type="Pfam" id="PF01590">
    <property type="entry name" value="GAF"/>
    <property type="match status" value="1"/>
</dbReference>
<dbReference type="AlphaFoldDB" id="A0A0A6UQZ2"/>
<evidence type="ECO:0000313" key="2">
    <source>
        <dbReference type="EMBL" id="KHD77831.1"/>
    </source>
</evidence>
<dbReference type="RefSeq" id="WP_043523634.1">
    <property type="nucleotide sequence ID" value="NZ_BAABKU010000026.1"/>
</dbReference>
<sequence>MNTITPTGLFDRLGKPARIQQIARYDLFDPTLQARLDAVAARTADLLHAPISMISMVLDTSQFIIGQHGLTGWISEVQGTPAEWALCTQTVLAGRPYCITDGTADPVYAANPLLAMSPIRSYAGVPLSDDSGQILGAHCVIDVTPRTFTEHDITVLTNGAAETMHILAEHRTTPDPVIEPGENR</sequence>
<dbReference type="InterPro" id="IPR003018">
    <property type="entry name" value="GAF"/>
</dbReference>